<comment type="catalytic activity">
    <reaction evidence="1 10 11">
        <text>D-ribulose 5-phosphate = D-xylulose 5-phosphate</text>
        <dbReference type="Rhea" id="RHEA:13677"/>
        <dbReference type="ChEBI" id="CHEBI:57737"/>
        <dbReference type="ChEBI" id="CHEBI:58121"/>
        <dbReference type="EC" id="5.1.3.1"/>
    </reaction>
</comment>
<comment type="caution">
    <text evidence="15">The sequence shown here is derived from an EMBL/GenBank/DDBJ whole genome shotgun (WGS) entry which is preliminary data.</text>
</comment>
<comment type="pathway">
    <text evidence="10">Carbohydrate degradation.</text>
</comment>
<evidence type="ECO:0000256" key="10">
    <source>
        <dbReference type="HAMAP-Rule" id="MF_02227"/>
    </source>
</evidence>
<dbReference type="GO" id="GO:0006098">
    <property type="term" value="P:pentose-phosphate shunt"/>
    <property type="evidence" value="ECO:0007669"/>
    <property type="project" value="UniProtKB-UniRule"/>
</dbReference>
<evidence type="ECO:0000313" key="15">
    <source>
        <dbReference type="EMBL" id="ROR30730.1"/>
    </source>
</evidence>
<keyword evidence="9 10" id="KW-0413">Isomerase</keyword>
<feature type="binding site" evidence="10 13">
    <location>
        <position position="65"/>
    </location>
    <ligand>
        <name>a divalent metal cation</name>
        <dbReference type="ChEBI" id="CHEBI:60240"/>
    </ligand>
</feature>
<dbReference type="CDD" id="cd00429">
    <property type="entry name" value="RPE"/>
    <property type="match status" value="1"/>
</dbReference>
<feature type="binding site" evidence="10">
    <location>
        <begin position="174"/>
        <end position="176"/>
    </location>
    <ligand>
        <name>substrate</name>
    </ligand>
</feature>
<evidence type="ECO:0000256" key="11">
    <source>
        <dbReference type="PIRNR" id="PIRNR001461"/>
    </source>
</evidence>
<dbReference type="HAMAP" id="MF_02227">
    <property type="entry name" value="RPE"/>
    <property type="match status" value="1"/>
</dbReference>
<dbReference type="GO" id="GO:0004750">
    <property type="term" value="F:D-ribulose-phosphate 3-epimerase activity"/>
    <property type="evidence" value="ECO:0007669"/>
    <property type="project" value="UniProtKB-UniRule"/>
</dbReference>
<keyword evidence="8 10" id="KW-0479">Metal-binding</keyword>
<dbReference type="EC" id="5.1.3.1" evidence="7 10"/>
<evidence type="ECO:0000256" key="6">
    <source>
        <dbReference type="ARBA" id="ARBA00009541"/>
    </source>
</evidence>
<comment type="similarity">
    <text evidence="6 10 11">Belongs to the ribulose-phosphate 3-epimerase family.</text>
</comment>
<evidence type="ECO:0000313" key="16">
    <source>
        <dbReference type="Proteomes" id="UP000273083"/>
    </source>
</evidence>
<keyword evidence="13" id="KW-0464">Manganese</keyword>
<evidence type="ECO:0000256" key="3">
    <source>
        <dbReference type="ARBA" id="ARBA00001941"/>
    </source>
</evidence>
<keyword evidence="10 11" id="KW-0119">Carbohydrate metabolism</keyword>
<comment type="function">
    <text evidence="10">Catalyzes the reversible epimerization of D-ribulose 5-phosphate to D-xylulose 5-phosphate.</text>
</comment>
<dbReference type="InterPro" id="IPR011060">
    <property type="entry name" value="RibuloseP-bd_barrel"/>
</dbReference>
<dbReference type="InterPro" id="IPR013785">
    <property type="entry name" value="Aldolase_TIM"/>
</dbReference>
<dbReference type="GO" id="GO:0046872">
    <property type="term" value="F:metal ion binding"/>
    <property type="evidence" value="ECO:0007669"/>
    <property type="project" value="UniProtKB-UniRule"/>
</dbReference>
<evidence type="ECO:0000256" key="1">
    <source>
        <dbReference type="ARBA" id="ARBA00001782"/>
    </source>
</evidence>
<feature type="binding site" evidence="10 13">
    <location>
        <position position="174"/>
    </location>
    <ligand>
        <name>a divalent metal cation</name>
        <dbReference type="ChEBI" id="CHEBI:60240"/>
    </ligand>
</feature>
<comment type="cofactor">
    <cofactor evidence="4">
        <name>Zn(2+)</name>
        <dbReference type="ChEBI" id="CHEBI:29105"/>
    </cofactor>
</comment>
<feature type="binding site" evidence="14">
    <location>
        <begin position="196"/>
        <end position="197"/>
    </location>
    <ligand>
        <name>substrate</name>
    </ligand>
</feature>
<accession>A0A3N1XVT7</accession>
<protein>
    <recommendedName>
        <fullName evidence="7 10">Ribulose-phosphate 3-epimerase</fullName>
        <ecNumber evidence="7 10">5.1.3.1</ecNumber>
    </recommendedName>
</protein>
<dbReference type="GO" id="GO:0005737">
    <property type="term" value="C:cytoplasm"/>
    <property type="evidence" value="ECO:0007669"/>
    <property type="project" value="UniProtKB-ARBA"/>
</dbReference>
<dbReference type="SUPFAM" id="SSF51366">
    <property type="entry name" value="Ribulose-phoshate binding barrel"/>
    <property type="match status" value="1"/>
</dbReference>
<evidence type="ECO:0000256" key="8">
    <source>
        <dbReference type="ARBA" id="ARBA00022723"/>
    </source>
</evidence>
<dbReference type="Gene3D" id="3.20.20.70">
    <property type="entry name" value="Aldolase class I"/>
    <property type="match status" value="1"/>
</dbReference>
<comment type="cofactor">
    <cofactor evidence="3">
        <name>Co(2+)</name>
        <dbReference type="ChEBI" id="CHEBI:48828"/>
    </cofactor>
</comment>
<dbReference type="EMBL" id="RJVG01000002">
    <property type="protein sequence ID" value="ROR30730.1"/>
    <property type="molecule type" value="Genomic_DNA"/>
</dbReference>
<comment type="cofactor">
    <cofactor evidence="2">
        <name>Mn(2+)</name>
        <dbReference type="ChEBI" id="CHEBI:29035"/>
    </cofactor>
</comment>
<dbReference type="NCBIfam" id="NF004076">
    <property type="entry name" value="PRK05581.1-4"/>
    <property type="match status" value="1"/>
</dbReference>
<keyword evidence="13" id="KW-0170">Cobalt</keyword>
<evidence type="ECO:0000256" key="9">
    <source>
        <dbReference type="ARBA" id="ARBA00023235"/>
    </source>
</evidence>
<dbReference type="PANTHER" id="PTHR11749">
    <property type="entry name" value="RIBULOSE-5-PHOSPHATE-3-EPIMERASE"/>
    <property type="match status" value="1"/>
</dbReference>
<keyword evidence="16" id="KW-1185">Reference proteome</keyword>
<evidence type="ECO:0000256" key="7">
    <source>
        <dbReference type="ARBA" id="ARBA00013188"/>
    </source>
</evidence>
<evidence type="ECO:0000256" key="4">
    <source>
        <dbReference type="ARBA" id="ARBA00001947"/>
    </source>
</evidence>
<feature type="binding site" evidence="10 14">
    <location>
        <begin position="141"/>
        <end position="144"/>
    </location>
    <ligand>
        <name>substrate</name>
    </ligand>
</feature>
<feature type="binding site" evidence="10 14">
    <location>
        <position position="65"/>
    </location>
    <ligand>
        <name>substrate</name>
    </ligand>
</feature>
<evidence type="ECO:0000256" key="5">
    <source>
        <dbReference type="ARBA" id="ARBA00001954"/>
    </source>
</evidence>
<keyword evidence="13" id="KW-0862">Zinc</keyword>
<comment type="cofactor">
    <cofactor evidence="10 13">
        <name>a divalent metal cation</name>
        <dbReference type="ChEBI" id="CHEBI:60240"/>
    </cofactor>
    <text evidence="10 13">Binds 1 divalent metal cation per subunit.</text>
</comment>
<dbReference type="NCBIfam" id="TIGR01163">
    <property type="entry name" value="rpe"/>
    <property type="match status" value="1"/>
</dbReference>
<dbReference type="AlphaFoldDB" id="A0A3N1XVT7"/>
<dbReference type="InterPro" id="IPR000056">
    <property type="entry name" value="Ribul_P_3_epim-like"/>
</dbReference>
<evidence type="ECO:0000256" key="12">
    <source>
        <dbReference type="PIRSR" id="PIRSR001461-1"/>
    </source>
</evidence>
<gene>
    <name evidence="10" type="primary">rpe</name>
    <name evidence="15" type="ORF">EDD66_102385</name>
</gene>
<dbReference type="Proteomes" id="UP000273083">
    <property type="component" value="Unassembled WGS sequence"/>
</dbReference>
<dbReference type="PROSITE" id="PS01086">
    <property type="entry name" value="RIBUL_P_3_EPIMER_2"/>
    <property type="match status" value="1"/>
</dbReference>
<dbReference type="OrthoDB" id="1645589at2"/>
<name>A0A3N1XVT7_9FIRM</name>
<comment type="cofactor">
    <cofactor evidence="5">
        <name>Fe(2+)</name>
        <dbReference type="ChEBI" id="CHEBI:29033"/>
    </cofactor>
</comment>
<dbReference type="InterPro" id="IPR026019">
    <property type="entry name" value="Ribul_P_3_epim"/>
</dbReference>
<feature type="active site" description="Proton donor" evidence="10 12">
    <location>
        <position position="174"/>
    </location>
</feature>
<feature type="binding site" evidence="10 13">
    <location>
        <position position="34"/>
    </location>
    <ligand>
        <name>a divalent metal cation</name>
        <dbReference type="ChEBI" id="CHEBI:60240"/>
    </ligand>
</feature>
<sequence length="219" mass="23677">MNVIAPSILAADITKLGEEVRTVDQLGAEYIHIDVMDGMFVPSISYGIPIVKGVREITNKILDVHLMIEDPTRYIEEFVKAGADIITVHVEACKHLHRTVSRIKELGVKAGVSLNPSTPLSSLDYILSEVDMVLIMSVNPGFGGQSFIPFSIDKIKELRNCIVAKGLSVDIEVDGGINLGNVGEILKAGANVIVAGTSIFSGDVESNMNQFRRELNSVS</sequence>
<dbReference type="RefSeq" id="WP_123608413.1">
    <property type="nucleotide sequence ID" value="NZ_RJVG01000002.1"/>
</dbReference>
<evidence type="ECO:0000256" key="14">
    <source>
        <dbReference type="PIRSR" id="PIRSR001461-3"/>
    </source>
</evidence>
<proteinExistence type="inferred from homology"/>
<dbReference type="GO" id="GO:0019323">
    <property type="term" value="P:pentose catabolic process"/>
    <property type="evidence" value="ECO:0007669"/>
    <property type="project" value="UniProtKB-UniRule"/>
</dbReference>
<feature type="binding site" evidence="10 13">
    <location>
        <position position="32"/>
    </location>
    <ligand>
        <name>a divalent metal cation</name>
        <dbReference type="ChEBI" id="CHEBI:60240"/>
    </ligand>
</feature>
<reference evidence="15 16" key="1">
    <citation type="submission" date="2018-11" db="EMBL/GenBank/DDBJ databases">
        <title>Genomic Encyclopedia of Type Strains, Phase IV (KMG-IV): sequencing the most valuable type-strain genomes for metagenomic binning, comparative biology and taxonomic classification.</title>
        <authorList>
            <person name="Goeker M."/>
        </authorList>
    </citation>
    <scope>NUCLEOTIDE SEQUENCE [LARGE SCALE GENOMIC DNA]</scope>
    <source>
        <strain evidence="15 16">DSM 26537</strain>
    </source>
</reference>
<feature type="binding site" evidence="14">
    <location>
        <position position="176"/>
    </location>
    <ligand>
        <name>substrate</name>
    </ligand>
</feature>
<evidence type="ECO:0000256" key="13">
    <source>
        <dbReference type="PIRSR" id="PIRSR001461-2"/>
    </source>
</evidence>
<dbReference type="FunFam" id="3.20.20.70:FF:000004">
    <property type="entry name" value="Ribulose-phosphate 3-epimerase"/>
    <property type="match status" value="1"/>
</dbReference>
<comment type="caution">
    <text evidence="10">Lacks conserved residue(s) required for the propagation of feature annotation.</text>
</comment>
<organism evidence="15 16">
    <name type="scientific">Mobilisporobacter senegalensis</name>
    <dbReference type="NCBI Taxonomy" id="1329262"/>
    <lineage>
        <taxon>Bacteria</taxon>
        <taxon>Bacillati</taxon>
        <taxon>Bacillota</taxon>
        <taxon>Clostridia</taxon>
        <taxon>Lachnospirales</taxon>
        <taxon>Lachnospiraceae</taxon>
        <taxon>Mobilisporobacter</taxon>
    </lineage>
</organism>
<feature type="active site" description="Proton acceptor" evidence="10 12">
    <location>
        <position position="34"/>
    </location>
</feature>
<dbReference type="PIRSF" id="PIRSF001461">
    <property type="entry name" value="RPE"/>
    <property type="match status" value="1"/>
</dbReference>
<dbReference type="Pfam" id="PF00834">
    <property type="entry name" value="Ribul_P_3_epim"/>
    <property type="match status" value="1"/>
</dbReference>
<evidence type="ECO:0000256" key="2">
    <source>
        <dbReference type="ARBA" id="ARBA00001936"/>
    </source>
</evidence>
<feature type="binding site" evidence="10 14">
    <location>
        <position position="7"/>
    </location>
    <ligand>
        <name>substrate</name>
    </ligand>
</feature>